<dbReference type="KEGG" id="vei:Veis_3255"/>
<dbReference type="SUPFAM" id="SSF117074">
    <property type="entry name" value="Hypothetical protein PA1324"/>
    <property type="match status" value="1"/>
</dbReference>
<keyword evidence="2" id="KW-0732">Signal</keyword>
<gene>
    <name evidence="3" type="ordered locus">Veis_3255</name>
</gene>
<evidence type="ECO:0000256" key="2">
    <source>
        <dbReference type="SAM" id="SignalP"/>
    </source>
</evidence>
<proteinExistence type="predicted"/>
<name>A1WMX8_VEREI</name>
<protein>
    <recommendedName>
        <fullName evidence="5">Carboxypeptidase regulatory-like domain-containing protein</fullName>
    </recommendedName>
</protein>
<feature type="signal peptide" evidence="2">
    <location>
        <begin position="1"/>
        <end position="27"/>
    </location>
</feature>
<feature type="compositionally biased region" description="Low complexity" evidence="1">
    <location>
        <begin position="35"/>
        <end position="44"/>
    </location>
</feature>
<keyword evidence="4" id="KW-1185">Reference proteome</keyword>
<evidence type="ECO:0000256" key="1">
    <source>
        <dbReference type="SAM" id="MobiDB-lite"/>
    </source>
</evidence>
<feature type="region of interest" description="Disordered" evidence="1">
    <location>
        <begin position="24"/>
        <end position="50"/>
    </location>
</feature>
<evidence type="ECO:0000313" key="3">
    <source>
        <dbReference type="EMBL" id="ABM58985.1"/>
    </source>
</evidence>
<evidence type="ECO:0000313" key="4">
    <source>
        <dbReference type="Proteomes" id="UP000000374"/>
    </source>
</evidence>
<dbReference type="GeneID" id="76463994"/>
<dbReference type="eggNOG" id="ENOG502ZD8R">
    <property type="taxonomic scope" value="Bacteria"/>
</dbReference>
<dbReference type="EMBL" id="CP000542">
    <property type="protein sequence ID" value="ABM58985.1"/>
    <property type="molecule type" value="Genomic_DNA"/>
</dbReference>
<dbReference type="PROSITE" id="PS51257">
    <property type="entry name" value="PROKAR_LIPOPROTEIN"/>
    <property type="match status" value="1"/>
</dbReference>
<dbReference type="STRING" id="391735.Veis_3255"/>
<feature type="chain" id="PRO_5002640180" description="Carboxypeptidase regulatory-like domain-containing protein" evidence="2">
    <location>
        <begin position="28"/>
        <end position="904"/>
    </location>
</feature>
<dbReference type="Proteomes" id="UP000000374">
    <property type="component" value="Chromosome"/>
</dbReference>
<sequence>MKTTLRTMAVAVLASALLAACGGGTQAPPGSAPVAEAPSSTPPIAEAPPSAPAASVKRFQLEEVKPAEVVILSLQDLGLPADADSVTPSGAISNALLMDGTLRFSTPGDTGEDQEATLEIKSGAATTISHVLIRSQRLTAAQAYDDGPEEDGLPIPESPPLTVDGLGPNNTITGAPLTFRLQGIGALDLKDKSKGLVMDKNNNVLGRLEDFWSFNPTDSSFSISVSAMQRLLHTLPSGDLNLGLNFVSKDAEFAVNYDMLVIKQGAKVSGRLQSLNGDSVTMFAGRKILLKGYNEQMRAEAVVDANGTFTFENVIPDTYFLTWNDLRNPYIVSGSMAIFKNTTQASVTLVVPPNMLEANTSSAKLAAQRAGAGTPLSYVSGYVTQDGTPPPPRDIGTTEITPSARSATRAADGASATFSATSNGLGQDVITNINFTVPVGTKSVGVKMTVFTYEYPQYTRQQSIYNDTWAYSVVGLPATGLSANGLVNHSHYTQGRTSKTVCVDVTEQTRNAALTVSGFVRAINIGDYLLPTTTTVELTLACKGLSVSSARFLSPNANAHPVLNPIRTGANLPGPYLSIQQSDALPFGPYRLIQRSGSGASHTIPLEITYKPADAKITEVHIGISPDGGDPAFAADNLLGQAHTTDTPGKIKFPRLSLPTFAGSMLNGKLAVTVRIAGTVGDTPAISSDPAEGGKVEFDGATAFTPLYLAADVASLSGRRYGSRDAGGDSWATQRTINWLSNKPYRFDDISGKHVTQTANGRSILGHEGHSDGQQIDMRYADGRGGFGDALGGQGNGAQIKKLIDDAAAEVAGNAAQKPSLSALQAWIAANRALLDREAAHASTRVIYIGDSFIEHVLIDAKFPPGASAASTTIPGVTAWTKPAKVRTEAGHLSHWHISISARP</sequence>
<dbReference type="RefSeq" id="WP_011810977.1">
    <property type="nucleotide sequence ID" value="NC_008786.1"/>
</dbReference>
<evidence type="ECO:0008006" key="5">
    <source>
        <dbReference type="Google" id="ProtNLM"/>
    </source>
</evidence>
<organism evidence="3 4">
    <name type="scientific">Verminephrobacter eiseniae (strain EF01-2)</name>
    <dbReference type="NCBI Taxonomy" id="391735"/>
    <lineage>
        <taxon>Bacteria</taxon>
        <taxon>Pseudomonadati</taxon>
        <taxon>Pseudomonadota</taxon>
        <taxon>Betaproteobacteria</taxon>
        <taxon>Burkholderiales</taxon>
        <taxon>Comamonadaceae</taxon>
        <taxon>Verminephrobacter</taxon>
    </lineage>
</organism>
<reference evidence="4" key="1">
    <citation type="submission" date="2006-12" db="EMBL/GenBank/DDBJ databases">
        <title>Complete sequence of chromosome 1 of Verminephrobacter eiseniae EF01-2.</title>
        <authorList>
            <person name="Copeland A."/>
            <person name="Lucas S."/>
            <person name="Lapidus A."/>
            <person name="Barry K."/>
            <person name="Detter J.C."/>
            <person name="Glavina del Rio T."/>
            <person name="Dalin E."/>
            <person name="Tice H."/>
            <person name="Pitluck S."/>
            <person name="Chertkov O."/>
            <person name="Brettin T."/>
            <person name="Bruce D."/>
            <person name="Han C."/>
            <person name="Tapia R."/>
            <person name="Gilna P."/>
            <person name="Schmutz J."/>
            <person name="Larimer F."/>
            <person name="Land M."/>
            <person name="Hauser L."/>
            <person name="Kyrpides N."/>
            <person name="Kim E."/>
            <person name="Stahl D."/>
            <person name="Richardson P."/>
        </authorList>
    </citation>
    <scope>NUCLEOTIDE SEQUENCE [LARGE SCALE GENOMIC DNA]</scope>
    <source>
        <strain evidence="4">EF01-2</strain>
    </source>
</reference>
<accession>A1WMX8</accession>
<dbReference type="AlphaFoldDB" id="A1WMX8"/>
<dbReference type="HOGENOM" id="CLU_320764_0_0_4"/>